<evidence type="ECO:0000313" key="2">
    <source>
        <dbReference type="EMBL" id="ACX75556.1"/>
    </source>
</evidence>
<evidence type="ECO:0000313" key="5">
    <source>
        <dbReference type="Proteomes" id="UP000001497"/>
    </source>
</evidence>
<dbReference type="KEGG" id="fsc:FSU_2489"/>
<gene>
    <name evidence="2" type="ordered locus">Fisuc_1967</name>
    <name evidence="3" type="ordered locus">FSU_2489</name>
</gene>
<dbReference type="OrthoDB" id="9812130at2"/>
<feature type="signal peptide" evidence="1">
    <location>
        <begin position="1"/>
        <end position="19"/>
    </location>
</feature>
<reference evidence="2 5" key="1">
    <citation type="submission" date="2009-10" db="EMBL/GenBank/DDBJ databases">
        <title>Complete sequence of Fibrobacter succinogenes subsp. succinogenes S85.</title>
        <authorList>
            <consortium name="US DOE Joint Genome Institute"/>
            <person name="Lucas S."/>
            <person name="Copeland A."/>
            <person name="Lapidus A."/>
            <person name="Glavina del Rio T."/>
            <person name="Tice H."/>
            <person name="Bruce D."/>
            <person name="Goodwin L."/>
            <person name="Pitluck S."/>
            <person name="Chertkov O."/>
            <person name="Detter J.C."/>
            <person name="Han C."/>
            <person name="Tapia R."/>
            <person name="Larimer F."/>
            <person name="Land M."/>
            <person name="Hauser L."/>
            <person name="Kyrpides N."/>
            <person name="Mikhailova N."/>
            <person name="Weimer P.J."/>
            <person name="Stevenson D.M."/>
            <person name="Boyum J."/>
            <person name="Brumm P.I."/>
            <person name="Mead D."/>
        </authorList>
    </citation>
    <scope>NUCLEOTIDE SEQUENCE [LARGE SCALE GENOMIC DNA]</scope>
    <source>
        <strain evidence="5">ATCC 19169 / S85</strain>
        <strain evidence="2">S85</strain>
    </source>
</reference>
<dbReference type="HOGENOM" id="CLU_1041087_0_0_0"/>
<dbReference type="KEGG" id="fsu:Fisuc_1967"/>
<evidence type="ECO:0000313" key="3">
    <source>
        <dbReference type="EMBL" id="ADL27317.1"/>
    </source>
</evidence>
<dbReference type="AlphaFoldDB" id="C9RIT5"/>
<dbReference type="RefSeq" id="WP_014546625.1">
    <property type="nucleotide sequence ID" value="NC_013410.1"/>
</dbReference>
<reference evidence="3" key="3">
    <citation type="submission" date="2010-08" db="EMBL/GenBank/DDBJ databases">
        <authorList>
            <person name="Durkin A.S."/>
            <person name="Nelson K.E."/>
            <person name="Morrison M."/>
            <person name="Forsberg C.W."/>
            <person name="Wilson D.B."/>
            <person name="Russell J.B."/>
            <person name="Cann I.K.O."/>
            <person name="Mackie R.I."/>
            <person name="White B.A."/>
        </authorList>
    </citation>
    <scope>NUCLEOTIDE SEQUENCE</scope>
    <source>
        <strain evidence="3">S85</strain>
    </source>
</reference>
<reference evidence="4" key="2">
    <citation type="submission" date="2010-08" db="EMBL/GenBank/DDBJ databases">
        <title>Complete sequence of Fibrobacter succinogenes subsp. succinogenes S85.</title>
        <authorList>
            <person name="Durkin A.S."/>
            <person name="Nelson K.E."/>
            <person name="Morrison M."/>
            <person name="Forsberg C.W."/>
            <person name="Wilson D.B."/>
            <person name="Russell J.B."/>
            <person name="Cann I.K.O."/>
            <person name="Mackie R.I."/>
            <person name="White B.A."/>
        </authorList>
    </citation>
    <scope>NUCLEOTIDE SEQUENCE [LARGE SCALE GENOMIC DNA]</scope>
    <source>
        <strain evidence="4">ATCC 19169 / S85</strain>
    </source>
</reference>
<dbReference type="Proteomes" id="UP000001497">
    <property type="component" value="Chromosome"/>
</dbReference>
<accession>C9RIT5</accession>
<evidence type="ECO:0000256" key="1">
    <source>
        <dbReference type="SAM" id="SignalP"/>
    </source>
</evidence>
<dbReference type="Proteomes" id="UP000000517">
    <property type="component" value="Chromosome"/>
</dbReference>
<proteinExistence type="predicted"/>
<keyword evidence="1" id="KW-0732">Signal</keyword>
<evidence type="ECO:0008006" key="6">
    <source>
        <dbReference type="Google" id="ProtNLM"/>
    </source>
</evidence>
<keyword evidence="5" id="KW-1185">Reference proteome</keyword>
<organism evidence="3 4">
    <name type="scientific">Fibrobacter succinogenes (strain ATCC 19169 / S85)</name>
    <dbReference type="NCBI Taxonomy" id="59374"/>
    <lineage>
        <taxon>Bacteria</taxon>
        <taxon>Pseudomonadati</taxon>
        <taxon>Fibrobacterota</taxon>
        <taxon>Fibrobacteria</taxon>
        <taxon>Fibrobacterales</taxon>
        <taxon>Fibrobacteraceae</taxon>
        <taxon>Fibrobacter</taxon>
    </lineage>
</organism>
<dbReference type="EMBL" id="CP002158">
    <property type="protein sequence ID" value="ADL27317.1"/>
    <property type="molecule type" value="Genomic_DNA"/>
</dbReference>
<evidence type="ECO:0000313" key="4">
    <source>
        <dbReference type="Proteomes" id="UP000000517"/>
    </source>
</evidence>
<feature type="chain" id="PRO_5003002185" description="Outer membrane protein beta-barrel domain-containing protein" evidence="1">
    <location>
        <begin position="20"/>
        <end position="246"/>
    </location>
</feature>
<dbReference type="STRING" id="59374.FSU_2489"/>
<dbReference type="EMBL" id="CP001792">
    <property type="protein sequence ID" value="ACX75556.1"/>
    <property type="molecule type" value="Genomic_DNA"/>
</dbReference>
<protein>
    <recommendedName>
        <fullName evidence="6">Outer membrane protein beta-barrel domain-containing protein</fullName>
    </recommendedName>
</protein>
<name>C9RIT5_FIBSS</name>
<sequence length="246" mass="27469">MKNKLIALFILCVAVIANAQSVPTIGKSAPREHRGFYNSTSFGIAYNWFDNSLDDTDKYQNRQRHDVEIYEYNGYSFALGEFKFGVAIADLVAFHTVFNVGFFMGTVDYSNERYQEYCTEAGCVNMAQIDGIDDPTSNDAYNFRTYFGFGATFYPFRDKNSPMNGFFVGASLGYTLFVAVINGGNDSATGNGGFGFELEAGKEWWINDHYAIGFGVGFAHSSLVWETVKSHKSDNVLSLSFRMTRG</sequence>